<evidence type="ECO:0000313" key="5">
    <source>
        <dbReference type="Proteomes" id="UP000002630"/>
    </source>
</evidence>
<proteinExistence type="inferred from homology"/>
<feature type="compositionally biased region" description="Gly residues" evidence="2">
    <location>
        <begin position="751"/>
        <end position="760"/>
    </location>
</feature>
<dbReference type="Pfam" id="PF10193">
    <property type="entry name" value="Telomere_reg-2"/>
    <property type="match status" value="1"/>
</dbReference>
<feature type="compositionally biased region" description="Basic and acidic residues" evidence="2">
    <location>
        <begin position="660"/>
        <end position="681"/>
    </location>
</feature>
<sequence length="1289" mass="134901">MAPHEQSAHVKVGLLLTQVRGEFLRNSPDEPGGAARAAKALKRAFELLNCRDECCRRLSEGSGAGGLCYLSCSTTEDEGRLLEESPGDADDDRGDVANAEGSAKDRMALRTAFLESSYLPFASFLLREVGPLWLPAWDRAASTNLVATQGTDNGTAAAVTRDDAGNSTGVWSPAPRDLFEAFFRPPAVPPSLALLALCEGLSRQAPDRIATSQRPTLWLDGTLDSSGMGGQAGVLVEAAPAPDARAAQQICRLLQPFLRKPSALQPPMPPHSREPVPRLVEVVEDLAGGIDVSEGEGTETKGADEDPRRERYDAEAGRGPPPLVGGGAAETLASRLLCLAPQRVANSLGPIAPPDFSPAVFFPAVCRAVVRATLNVRSSATTTTTATAAANATATGDVWREFTGRLLTAGRASDLADAWLRAMVAGKQDDPVGGSGGNDATSGTPATEETDVTAWEAWAEGPDVVPEAHAWMMKRLPASRLHQKRQQQGDSGDDDDNASTADISVGLVERLLLQRPLPAPAAEAIADTLAWCDRRSTCTVGAAARFGAATSEAGCREGEAVSGRGLLMGALKRVGAVWAEPSFLNRSPLRQQEFYTSFLLAALRSGGLDGQLGGGVDGDQDTLVILIRGVGSHLDVPVRETRLRGMRVGEAVAALGGTELRFDELDGEREEQRREEPRGEGQGETSAGKQESTSGVEGTKGGNSKDGTEGTVRERPRSKKKKGRGGSKGRSAALEAEEKRRRHWQSLPASFGGGGGGQVVGRGDSDYDSDLDPDMLLPLGGAGSGSDSEDANVGGGNDDTGSEQESGSTSRGSSTDTEGGGYGGLGGGGFGLDDDDDDALEAYDLWDDQDDLAKVAEPVYLDQLIEMLRSREKPDTADQHETALRCAENLVRRNPPDLAHRAPELSRDLLYLEDSFDLECFETRRSGALVATVAAAPESCALYLGSEVWGTGATEGTKMQILDVLVQAASELAGWTRPSGGGVGDSDGSHGGHPSSSGGSYPSALLQEARGATPQGSIRRQQLDSQQQRGPSATHGLSASAVAAAPSARNEGVRDRPGSKEGKSREGTSGGSSRAAKGEGAASVGGTTRRWGYRRGPREQLRRNLFGRLAPVFFYPLAQGMVLRLRESTTTAPSNHGQRRSQEVGRTIAAAAAAASADDAPYTLPSATPLPPPPPSPLFSARLLHCLTCLVELCGNCPATPALAADLLGLAWLLRGPASDSRELRRAVLIAVATGVERSQDGAASGAVQGQQGEFLRWLQACAQGSDGGTRELAGAVLGHSSVQALAYL</sequence>
<feature type="compositionally biased region" description="Basic residues" evidence="2">
    <location>
        <begin position="716"/>
        <end position="727"/>
    </location>
</feature>
<dbReference type="InterPro" id="IPR019337">
    <property type="entry name" value="Telomere_length_regulation_dom"/>
</dbReference>
<feature type="compositionally biased region" description="Basic and acidic residues" evidence="2">
    <location>
        <begin position="706"/>
        <end position="715"/>
    </location>
</feature>
<feature type="compositionally biased region" description="Gly residues" evidence="2">
    <location>
        <begin position="818"/>
        <end position="831"/>
    </location>
</feature>
<feature type="domain" description="Telomere length regulation protein conserved" evidence="3">
    <location>
        <begin position="858"/>
        <end position="969"/>
    </location>
</feature>
<dbReference type="InterPro" id="IPR038528">
    <property type="entry name" value="TEL2_C_sf"/>
</dbReference>
<dbReference type="EMBL" id="FN648926">
    <property type="protein sequence ID" value="CBN73768.1"/>
    <property type="molecule type" value="Genomic_DNA"/>
</dbReference>
<dbReference type="Gene3D" id="1.25.40.720">
    <property type="entry name" value="Telomere length regulation protein 2, C-terminal domain"/>
    <property type="match status" value="1"/>
</dbReference>
<dbReference type="PANTHER" id="PTHR15830:SF10">
    <property type="entry name" value="TELOMERE LENGTH REGULATION PROTEIN TEL2 HOMOLOG"/>
    <property type="match status" value="1"/>
</dbReference>
<dbReference type="GO" id="GO:0051879">
    <property type="term" value="F:Hsp90 protein binding"/>
    <property type="evidence" value="ECO:0007669"/>
    <property type="project" value="TreeGrafter"/>
</dbReference>
<dbReference type="GO" id="GO:0005829">
    <property type="term" value="C:cytosol"/>
    <property type="evidence" value="ECO:0007669"/>
    <property type="project" value="TreeGrafter"/>
</dbReference>
<accession>D8LRY4</accession>
<dbReference type="EMBL" id="FN649731">
    <property type="protein sequence ID" value="CBN73768.1"/>
    <property type="molecule type" value="Genomic_DNA"/>
</dbReference>
<feature type="region of interest" description="Disordered" evidence="2">
    <location>
        <begin position="659"/>
        <end position="834"/>
    </location>
</feature>
<feature type="compositionally biased region" description="Polar residues" evidence="2">
    <location>
        <begin position="438"/>
        <end position="447"/>
    </location>
</feature>
<feature type="compositionally biased region" description="Basic and acidic residues" evidence="2">
    <location>
        <begin position="1051"/>
        <end position="1066"/>
    </location>
</feature>
<comment type="similarity">
    <text evidence="1">Belongs to the TEL2 family.</text>
</comment>
<feature type="region of interest" description="Disordered" evidence="2">
    <location>
        <begin position="976"/>
        <end position="1095"/>
    </location>
</feature>
<evidence type="ECO:0000259" key="3">
    <source>
        <dbReference type="Pfam" id="PF10193"/>
    </source>
</evidence>
<feature type="region of interest" description="Disordered" evidence="2">
    <location>
        <begin position="289"/>
        <end position="326"/>
    </location>
</feature>
<feature type="compositionally biased region" description="Basic and acidic residues" evidence="2">
    <location>
        <begin position="298"/>
        <end position="316"/>
    </location>
</feature>
<organism evidence="4 5">
    <name type="scientific">Ectocarpus siliculosus</name>
    <name type="common">Brown alga</name>
    <name type="synonym">Conferva siliculosa</name>
    <dbReference type="NCBI Taxonomy" id="2880"/>
    <lineage>
        <taxon>Eukaryota</taxon>
        <taxon>Sar</taxon>
        <taxon>Stramenopiles</taxon>
        <taxon>Ochrophyta</taxon>
        <taxon>PX clade</taxon>
        <taxon>Phaeophyceae</taxon>
        <taxon>Ectocarpales</taxon>
        <taxon>Ectocarpaceae</taxon>
        <taxon>Ectocarpus</taxon>
    </lineage>
</organism>
<dbReference type="eggNOG" id="KOG4346">
    <property type="taxonomic scope" value="Eukaryota"/>
</dbReference>
<dbReference type="OrthoDB" id="10258062at2759"/>
<feature type="region of interest" description="Disordered" evidence="2">
    <location>
        <begin position="478"/>
        <end position="500"/>
    </location>
</feature>
<feature type="compositionally biased region" description="Gly residues" evidence="2">
    <location>
        <begin position="979"/>
        <end position="991"/>
    </location>
</feature>
<evidence type="ECO:0000256" key="2">
    <source>
        <dbReference type="SAM" id="MobiDB-lite"/>
    </source>
</evidence>
<keyword evidence="5" id="KW-1185">Reference proteome</keyword>
<dbReference type="InterPro" id="IPR051970">
    <property type="entry name" value="TEL2_Regulation"/>
</dbReference>
<protein>
    <recommendedName>
        <fullName evidence="3">Telomere length regulation protein conserved domain-containing protein</fullName>
    </recommendedName>
</protein>
<gene>
    <name evidence="4" type="ORF">Esi_0007_0008</name>
</gene>
<dbReference type="Proteomes" id="UP000002630">
    <property type="component" value="Linkage Group LG06"/>
</dbReference>
<feature type="region of interest" description="Disordered" evidence="2">
    <location>
        <begin position="427"/>
        <end position="449"/>
    </location>
</feature>
<dbReference type="PANTHER" id="PTHR15830">
    <property type="entry name" value="TELOMERE LENGTH REGULATION PROTEIN TEL2 FAMILY MEMBER"/>
    <property type="match status" value="1"/>
</dbReference>
<name>D8LRY4_ECTSI</name>
<dbReference type="GO" id="GO:0042162">
    <property type="term" value="F:telomeric DNA binding"/>
    <property type="evidence" value="ECO:0007669"/>
    <property type="project" value="TreeGrafter"/>
</dbReference>
<evidence type="ECO:0000256" key="1">
    <source>
        <dbReference type="ARBA" id="ARBA00006133"/>
    </source>
</evidence>
<dbReference type="InParanoid" id="D8LRY4"/>
<feature type="compositionally biased region" description="Polar residues" evidence="2">
    <location>
        <begin position="1014"/>
        <end position="1037"/>
    </location>
</feature>
<feature type="compositionally biased region" description="Low complexity" evidence="2">
    <location>
        <begin position="803"/>
        <end position="817"/>
    </location>
</feature>
<reference evidence="4 5" key="1">
    <citation type="journal article" date="2010" name="Nature">
        <title>The Ectocarpus genome and the independent evolution of multicellularity in brown algae.</title>
        <authorList>
            <person name="Cock J.M."/>
            <person name="Sterck L."/>
            <person name="Rouze P."/>
            <person name="Scornet D."/>
            <person name="Allen A.E."/>
            <person name="Amoutzias G."/>
            <person name="Anthouard V."/>
            <person name="Artiguenave F."/>
            <person name="Aury J.M."/>
            <person name="Badger J.H."/>
            <person name="Beszteri B."/>
            <person name="Billiau K."/>
            <person name="Bonnet E."/>
            <person name="Bothwell J.H."/>
            <person name="Bowler C."/>
            <person name="Boyen C."/>
            <person name="Brownlee C."/>
            <person name="Carrano C.J."/>
            <person name="Charrier B."/>
            <person name="Cho G.Y."/>
            <person name="Coelho S.M."/>
            <person name="Collen J."/>
            <person name="Corre E."/>
            <person name="Da Silva C."/>
            <person name="Delage L."/>
            <person name="Delaroque N."/>
            <person name="Dittami S.M."/>
            <person name="Doulbeau S."/>
            <person name="Elias M."/>
            <person name="Farnham G."/>
            <person name="Gachon C.M."/>
            <person name="Gschloessl B."/>
            <person name="Heesch S."/>
            <person name="Jabbari K."/>
            <person name="Jubin C."/>
            <person name="Kawai H."/>
            <person name="Kimura K."/>
            <person name="Kloareg B."/>
            <person name="Kupper F.C."/>
            <person name="Lang D."/>
            <person name="Le Bail A."/>
            <person name="Leblanc C."/>
            <person name="Lerouge P."/>
            <person name="Lohr M."/>
            <person name="Lopez P.J."/>
            <person name="Martens C."/>
            <person name="Maumus F."/>
            <person name="Michel G."/>
            <person name="Miranda-Saavedra D."/>
            <person name="Morales J."/>
            <person name="Moreau H."/>
            <person name="Motomura T."/>
            <person name="Nagasato C."/>
            <person name="Napoli C.A."/>
            <person name="Nelson D.R."/>
            <person name="Nyvall-Collen P."/>
            <person name="Peters A.F."/>
            <person name="Pommier C."/>
            <person name="Potin P."/>
            <person name="Poulain J."/>
            <person name="Quesneville H."/>
            <person name="Read B."/>
            <person name="Rensing S.A."/>
            <person name="Ritter A."/>
            <person name="Rousvoal S."/>
            <person name="Samanta M."/>
            <person name="Samson G."/>
            <person name="Schroeder D.C."/>
            <person name="Segurens B."/>
            <person name="Strittmatter M."/>
            <person name="Tonon T."/>
            <person name="Tregear J.W."/>
            <person name="Valentin K."/>
            <person name="von Dassow P."/>
            <person name="Yamagishi T."/>
            <person name="Van de Peer Y."/>
            <person name="Wincker P."/>
        </authorList>
    </citation>
    <scope>NUCLEOTIDE SEQUENCE [LARGE SCALE GENOMIC DNA]</scope>
    <source>
        <strain evidence="5">Ec32 / CCAP1310/4</strain>
    </source>
</reference>
<feature type="compositionally biased region" description="Low complexity" evidence="2">
    <location>
        <begin position="1038"/>
        <end position="1048"/>
    </location>
</feature>
<dbReference type="STRING" id="2880.D8LRY4"/>
<dbReference type="GO" id="GO:0051083">
    <property type="term" value="P:'de novo' cotranslational protein folding"/>
    <property type="evidence" value="ECO:0007669"/>
    <property type="project" value="TreeGrafter"/>
</dbReference>
<feature type="compositionally biased region" description="Polar residues" evidence="2">
    <location>
        <begin position="685"/>
        <end position="696"/>
    </location>
</feature>
<evidence type="ECO:0000313" key="4">
    <source>
        <dbReference type="EMBL" id="CBN73768.1"/>
    </source>
</evidence>